<dbReference type="Proteomes" id="UP001642484">
    <property type="component" value="Unassembled WGS sequence"/>
</dbReference>
<protein>
    <submittedName>
        <fullName evidence="3">Uncharacterized protein</fullName>
    </submittedName>
</protein>
<accession>A0ABP0P8Q0</accession>
<keyword evidence="2" id="KW-0812">Transmembrane</keyword>
<keyword evidence="4" id="KW-1185">Reference proteome</keyword>
<dbReference type="EMBL" id="CAXAMN010022707">
    <property type="protein sequence ID" value="CAK9072121.1"/>
    <property type="molecule type" value="Genomic_DNA"/>
</dbReference>
<feature type="transmembrane region" description="Helical" evidence="2">
    <location>
        <begin position="268"/>
        <end position="291"/>
    </location>
</feature>
<evidence type="ECO:0000256" key="2">
    <source>
        <dbReference type="SAM" id="Phobius"/>
    </source>
</evidence>
<evidence type="ECO:0000313" key="3">
    <source>
        <dbReference type="EMBL" id="CAK9072121.1"/>
    </source>
</evidence>
<gene>
    <name evidence="3" type="ORF">CCMP2556_LOCUS35475</name>
</gene>
<proteinExistence type="predicted"/>
<keyword evidence="2" id="KW-1133">Transmembrane helix</keyword>
<feature type="region of interest" description="Disordered" evidence="1">
    <location>
        <begin position="136"/>
        <end position="163"/>
    </location>
</feature>
<comment type="caution">
    <text evidence="3">The sequence shown here is derived from an EMBL/GenBank/DDBJ whole genome shotgun (WGS) entry which is preliminary data.</text>
</comment>
<evidence type="ECO:0000256" key="1">
    <source>
        <dbReference type="SAM" id="MobiDB-lite"/>
    </source>
</evidence>
<sequence>MVWARTLQPLRRLCRGQLCRAAPRGKVHGKAFFPLGAGGVSFFLSKGHLLLDEEEDEEEEEDFSAHSWNKCQPEPFASGAQVFVWGHHACWPVCEAAEAARAPETGIHAPTEAAWFRQYAEQNNCKWQQLSFGPSFGASRTDTGDARWGSTLRKDGKNRQYAPPRPLFLKDETELRFRDVQCSESSVWGLTAAGDVVVWQRVPRIGDDPKTSPPGEESLPTPSNPSVVQLRALLEARAEKECVTYDEATELMLRSTQCESTVPGRPQVMFLLKVIGCALALAIILLLFLLLTRENFRDISTESGLLIASQPGQVVALGVARQARSLASCATLPASTLQHLRDVALVHQGQWRCLQISSVVKYSDSHLWLEAADGSALRIYGSKVFMRSGWLGDEEVLNASDSFETANSSTAVAPMATFDLVVE</sequence>
<organism evidence="3 4">
    <name type="scientific">Durusdinium trenchii</name>
    <dbReference type="NCBI Taxonomy" id="1381693"/>
    <lineage>
        <taxon>Eukaryota</taxon>
        <taxon>Sar</taxon>
        <taxon>Alveolata</taxon>
        <taxon>Dinophyceae</taxon>
        <taxon>Suessiales</taxon>
        <taxon>Symbiodiniaceae</taxon>
        <taxon>Durusdinium</taxon>
    </lineage>
</organism>
<feature type="region of interest" description="Disordered" evidence="1">
    <location>
        <begin position="204"/>
        <end position="224"/>
    </location>
</feature>
<reference evidence="3 4" key="1">
    <citation type="submission" date="2024-02" db="EMBL/GenBank/DDBJ databases">
        <authorList>
            <person name="Chen Y."/>
            <person name="Shah S."/>
            <person name="Dougan E. K."/>
            <person name="Thang M."/>
            <person name="Chan C."/>
        </authorList>
    </citation>
    <scope>NUCLEOTIDE SEQUENCE [LARGE SCALE GENOMIC DNA]</scope>
</reference>
<evidence type="ECO:0000313" key="4">
    <source>
        <dbReference type="Proteomes" id="UP001642484"/>
    </source>
</evidence>
<keyword evidence="2" id="KW-0472">Membrane</keyword>
<name>A0ABP0P8Q0_9DINO</name>